<sequence>MRARSAPACFDLSGNLRLPRAKSAVTLHKMGDELLVLILRKAVDQSLSIG</sequence>
<name>U4LVK0_PYROM</name>
<proteinExistence type="predicted"/>
<evidence type="ECO:0000313" key="2">
    <source>
        <dbReference type="Proteomes" id="UP000018144"/>
    </source>
</evidence>
<organism evidence="1 2">
    <name type="scientific">Pyronema omphalodes (strain CBS 100304)</name>
    <name type="common">Pyronema confluens</name>
    <dbReference type="NCBI Taxonomy" id="1076935"/>
    <lineage>
        <taxon>Eukaryota</taxon>
        <taxon>Fungi</taxon>
        <taxon>Dikarya</taxon>
        <taxon>Ascomycota</taxon>
        <taxon>Pezizomycotina</taxon>
        <taxon>Pezizomycetes</taxon>
        <taxon>Pezizales</taxon>
        <taxon>Pyronemataceae</taxon>
        <taxon>Pyronema</taxon>
    </lineage>
</organism>
<dbReference type="AlphaFoldDB" id="U4LVK0"/>
<keyword evidence="2" id="KW-1185">Reference proteome</keyword>
<dbReference type="EMBL" id="HF935890">
    <property type="protein sequence ID" value="CCX32611.1"/>
    <property type="molecule type" value="Genomic_DNA"/>
</dbReference>
<protein>
    <submittedName>
        <fullName evidence="1">Uncharacterized protein</fullName>
    </submittedName>
</protein>
<reference evidence="1 2" key="1">
    <citation type="journal article" date="2013" name="PLoS Genet.">
        <title>The genome and development-dependent transcriptomes of Pyronema confluens: a window into fungal evolution.</title>
        <authorList>
            <person name="Traeger S."/>
            <person name="Altegoer F."/>
            <person name="Freitag M."/>
            <person name="Gabaldon T."/>
            <person name="Kempken F."/>
            <person name="Kumar A."/>
            <person name="Marcet-Houben M."/>
            <person name="Poggeler S."/>
            <person name="Stajich J.E."/>
            <person name="Nowrousian M."/>
        </authorList>
    </citation>
    <scope>NUCLEOTIDE SEQUENCE [LARGE SCALE GENOMIC DNA]</scope>
    <source>
        <strain evidence="2">CBS 100304</strain>
        <tissue evidence="1">Vegetative mycelium</tissue>
    </source>
</reference>
<gene>
    <name evidence="1" type="ORF">PCON_13451</name>
</gene>
<dbReference type="Proteomes" id="UP000018144">
    <property type="component" value="Unassembled WGS sequence"/>
</dbReference>
<accession>U4LVK0</accession>
<evidence type="ECO:0000313" key="1">
    <source>
        <dbReference type="EMBL" id="CCX32611.1"/>
    </source>
</evidence>